<proteinExistence type="predicted"/>
<gene>
    <name evidence="1" type="ORF">rsdtw13_41160</name>
</gene>
<keyword evidence="2" id="KW-1185">Reference proteome</keyword>
<organism evidence="1 2">
    <name type="scientific">Inconstantimicrobium mannanitabidum</name>
    <dbReference type="NCBI Taxonomy" id="1604901"/>
    <lineage>
        <taxon>Bacteria</taxon>
        <taxon>Bacillati</taxon>
        <taxon>Bacillota</taxon>
        <taxon>Clostridia</taxon>
        <taxon>Eubacteriales</taxon>
        <taxon>Clostridiaceae</taxon>
        <taxon>Inconstantimicrobium</taxon>
    </lineage>
</organism>
<sequence>MAQLKYNIQLEKLCEAMELGELSSEPKIITGGLLHKMYAIETTKGRFAVKALNPQIMSRKNVMKNKINSEKIANLLAERIPALSAIKIDGCVVQCVDAQYYMIFPWVEGVSLGADEINKEHCNIIGDILGKIHTMDLSKLNINKDEVVDEELINWNYYLQQGQKKNLSWVNCINDNIENLCLWNKQALESDKVLSMYRLLSHRDLDSKNVLWNSGKPIIIDWESAGYVNPMQELIEVLMYWSEDSKGCLDKERFIALLNGYKKVKDIKDVEWKVVLNSGYLGKLEWLQYSLKRSLGIECTDKEEQQLGTNQVFGTVDSLINYSRLLPMIEEWLDLKNIN</sequence>
<name>A0ACB5RIF7_9CLOT</name>
<evidence type="ECO:0000313" key="2">
    <source>
        <dbReference type="Proteomes" id="UP001058074"/>
    </source>
</evidence>
<dbReference type="EMBL" id="BROD01000001">
    <property type="protein sequence ID" value="GKX68858.1"/>
    <property type="molecule type" value="Genomic_DNA"/>
</dbReference>
<reference evidence="1" key="1">
    <citation type="journal article" date="2025" name="Int. J. Syst. Evol. Microbiol.">
        <title>Inconstantimicrobium mannanitabidum sp. nov., a novel member of the family Clostridiaceae isolated from anoxic soil under the treatment of reductive soil disinfestation.</title>
        <authorList>
            <person name="Ueki A."/>
            <person name="Tonouchi A."/>
            <person name="Honma S."/>
            <person name="Kaku N."/>
            <person name="Ueki K."/>
        </authorList>
    </citation>
    <scope>NUCLEOTIDE SEQUENCE</scope>
    <source>
        <strain evidence="1">TW13</strain>
    </source>
</reference>
<accession>A0ACB5RIF7</accession>
<protein>
    <submittedName>
        <fullName evidence="1">Membrane protein</fullName>
    </submittedName>
</protein>
<evidence type="ECO:0000313" key="1">
    <source>
        <dbReference type="EMBL" id="GKX68858.1"/>
    </source>
</evidence>
<comment type="caution">
    <text evidence="1">The sequence shown here is derived from an EMBL/GenBank/DDBJ whole genome shotgun (WGS) entry which is preliminary data.</text>
</comment>
<dbReference type="Proteomes" id="UP001058074">
    <property type="component" value="Unassembled WGS sequence"/>
</dbReference>